<evidence type="ECO:0000313" key="3">
    <source>
        <dbReference type="Proteomes" id="UP000524246"/>
    </source>
</evidence>
<name>A0A7X9FT38_9DELT</name>
<gene>
    <name evidence="2" type="ORF">GYA55_09615</name>
</gene>
<organism evidence="2 3">
    <name type="scientific">SAR324 cluster bacterium</name>
    <dbReference type="NCBI Taxonomy" id="2024889"/>
    <lineage>
        <taxon>Bacteria</taxon>
        <taxon>Deltaproteobacteria</taxon>
        <taxon>SAR324 cluster</taxon>
    </lineage>
</organism>
<feature type="domain" description="Pilus assembly protein C-terminal" evidence="1">
    <location>
        <begin position="141"/>
        <end position="233"/>
    </location>
</feature>
<dbReference type="Proteomes" id="UP000524246">
    <property type="component" value="Unassembled WGS sequence"/>
</dbReference>
<evidence type="ECO:0000259" key="1">
    <source>
        <dbReference type="Pfam" id="PF15976"/>
    </source>
</evidence>
<evidence type="ECO:0000313" key="2">
    <source>
        <dbReference type="EMBL" id="NMC63408.1"/>
    </source>
</evidence>
<sequence>MVRTSDPIEGDRNSLASSANFEYGTSLFNSRGYIYDYQSDSSSSTTFGILGESSLLYTDGEVSVTQGSGVESAVVVELKSKSVKNSTFDVLINDSNYERIPAGRSSLIALSPFRTYRLRLKQSNESQELVSLDTEVYEVTLFPGNIIKKTWNAEKIFIALGRLVDEKGQGVRHQRLKGLQEYTITEEDGSFQAEVNGTERVYVSNNDYECEIKIPEKAPQDETIVDLGNIPCSTKNQNKNVELLSFLMPQNHKS</sequence>
<dbReference type="InterPro" id="IPR031917">
    <property type="entry name" value="Pilus_assem_C"/>
</dbReference>
<comment type="caution">
    <text evidence="2">The sequence shown here is derived from an EMBL/GenBank/DDBJ whole genome shotgun (WGS) entry which is preliminary data.</text>
</comment>
<dbReference type="EMBL" id="JAAZON010000432">
    <property type="protein sequence ID" value="NMC63408.1"/>
    <property type="molecule type" value="Genomic_DNA"/>
</dbReference>
<accession>A0A7X9FT38</accession>
<protein>
    <recommendedName>
        <fullName evidence="1">Pilus assembly protein C-terminal domain-containing protein</fullName>
    </recommendedName>
</protein>
<proteinExistence type="predicted"/>
<dbReference type="AlphaFoldDB" id="A0A7X9FT38"/>
<dbReference type="Pfam" id="PF15976">
    <property type="entry name" value="CooC_C"/>
    <property type="match status" value="1"/>
</dbReference>
<reference evidence="2 3" key="1">
    <citation type="journal article" date="2020" name="Biotechnol. Biofuels">
        <title>New insights from the biogas microbiome by comprehensive genome-resolved metagenomics of nearly 1600 species originating from multiple anaerobic digesters.</title>
        <authorList>
            <person name="Campanaro S."/>
            <person name="Treu L."/>
            <person name="Rodriguez-R L.M."/>
            <person name="Kovalovszki A."/>
            <person name="Ziels R.M."/>
            <person name="Maus I."/>
            <person name="Zhu X."/>
            <person name="Kougias P.G."/>
            <person name="Basile A."/>
            <person name="Luo G."/>
            <person name="Schluter A."/>
            <person name="Konstantinidis K.T."/>
            <person name="Angelidaki I."/>
        </authorList>
    </citation>
    <scope>NUCLEOTIDE SEQUENCE [LARGE SCALE GENOMIC DNA]</scope>
    <source>
        <strain evidence="2">AS27yjCOA_65</strain>
    </source>
</reference>